<dbReference type="PROSITE" id="PS50157">
    <property type="entry name" value="ZINC_FINGER_C2H2_2"/>
    <property type="match status" value="1"/>
</dbReference>
<reference evidence="3 4" key="1">
    <citation type="journal article" date="2012" name="Appl. Environ. Microbiol.">
        <title>Short-read sequencing for genomic analysis of the brown rot fungus Fibroporia radiculosa.</title>
        <authorList>
            <person name="Tang J.D."/>
            <person name="Perkins A.D."/>
            <person name="Sonstegard T.S."/>
            <person name="Schroeder S.G."/>
            <person name="Burgess S.C."/>
            <person name="Diehl S.V."/>
        </authorList>
    </citation>
    <scope>NUCLEOTIDE SEQUENCE [LARGE SCALE GENOMIC DNA]</scope>
    <source>
        <strain evidence="3 4">TFFH 294</strain>
    </source>
</reference>
<dbReference type="InParanoid" id="J4GN89"/>
<keyword evidence="1" id="KW-0863">Zinc-finger</keyword>
<keyword evidence="1" id="KW-0479">Metal-binding</keyword>
<keyword evidence="4" id="KW-1185">Reference proteome</keyword>
<evidence type="ECO:0000313" key="4">
    <source>
        <dbReference type="Proteomes" id="UP000006352"/>
    </source>
</evidence>
<evidence type="ECO:0000259" key="2">
    <source>
        <dbReference type="PROSITE" id="PS50157"/>
    </source>
</evidence>
<protein>
    <recommendedName>
        <fullName evidence="2">C2H2-type domain-containing protein</fullName>
    </recommendedName>
</protein>
<evidence type="ECO:0000256" key="1">
    <source>
        <dbReference type="PROSITE-ProRule" id="PRU00042"/>
    </source>
</evidence>
<dbReference type="OrthoDB" id="9402531at2759"/>
<evidence type="ECO:0000313" key="3">
    <source>
        <dbReference type="EMBL" id="CCM00970.1"/>
    </source>
</evidence>
<sequence>MLRIGLEQPWSFDDDPSGAETGTYAGEQIAHDAGAYPRVHVGVEWDFMTSTEEDPIRYSAEWGTLVHSNPAMLISHLAAEESTLNASGSIPIVEHSVAYQANPVLPLAVGATSLIDQWVLPDGALVPTVDTQCATGAPSWMFAPIEEDKEAPETSGVSDGGDGGAFTDLSTSLAVHAEALVSMDICQWDECGAPLYAISHIRERHIDKCARDARESVACKWGQCGSKTMKQNLLKHIRCVHLRMLEVACQHCGAIFSRKDALRRHQSKFGQLCKLRSRRTRSTVRGG</sequence>
<dbReference type="RefSeq" id="XP_012180253.1">
    <property type="nucleotide sequence ID" value="XM_012324863.1"/>
</dbReference>
<name>J4GN89_9APHY</name>
<organism evidence="3 4">
    <name type="scientific">Fibroporia radiculosa</name>
    <dbReference type="NCBI Taxonomy" id="599839"/>
    <lineage>
        <taxon>Eukaryota</taxon>
        <taxon>Fungi</taxon>
        <taxon>Dikarya</taxon>
        <taxon>Basidiomycota</taxon>
        <taxon>Agaricomycotina</taxon>
        <taxon>Agaricomycetes</taxon>
        <taxon>Polyporales</taxon>
        <taxon>Fibroporiaceae</taxon>
        <taxon>Fibroporia</taxon>
    </lineage>
</organism>
<dbReference type="SUPFAM" id="SSF57667">
    <property type="entry name" value="beta-beta-alpha zinc fingers"/>
    <property type="match status" value="1"/>
</dbReference>
<dbReference type="HOGENOM" id="CLU_969884_0_0_1"/>
<dbReference type="Gene3D" id="3.30.160.60">
    <property type="entry name" value="Classic Zinc Finger"/>
    <property type="match status" value="1"/>
</dbReference>
<proteinExistence type="predicted"/>
<dbReference type="GO" id="GO:0008270">
    <property type="term" value="F:zinc ion binding"/>
    <property type="evidence" value="ECO:0007669"/>
    <property type="project" value="UniProtKB-KW"/>
</dbReference>
<feature type="domain" description="C2H2-type" evidence="2">
    <location>
        <begin position="247"/>
        <end position="266"/>
    </location>
</feature>
<keyword evidence="1" id="KW-0862">Zinc</keyword>
<dbReference type="InterPro" id="IPR013087">
    <property type="entry name" value="Znf_C2H2_type"/>
</dbReference>
<dbReference type="EMBL" id="HE797011">
    <property type="protein sequence ID" value="CCM00970.1"/>
    <property type="molecule type" value="Genomic_DNA"/>
</dbReference>
<accession>J4GN89</accession>
<dbReference type="AlphaFoldDB" id="J4GN89"/>
<dbReference type="GeneID" id="24095881"/>
<gene>
    <name evidence="3" type="ORF">FIBRA_03018</name>
</gene>
<dbReference type="Proteomes" id="UP000006352">
    <property type="component" value="Unassembled WGS sequence"/>
</dbReference>
<dbReference type="InterPro" id="IPR036236">
    <property type="entry name" value="Znf_C2H2_sf"/>
</dbReference>